<proteinExistence type="predicted"/>
<dbReference type="AlphaFoldDB" id="A0A1J4J6K2"/>
<dbReference type="RefSeq" id="XP_068346936.1">
    <property type="nucleotide sequence ID" value="XM_068490601.1"/>
</dbReference>
<evidence type="ECO:0000313" key="2">
    <source>
        <dbReference type="Proteomes" id="UP000179807"/>
    </source>
</evidence>
<organism evidence="1 2">
    <name type="scientific">Tritrichomonas foetus</name>
    <dbReference type="NCBI Taxonomy" id="1144522"/>
    <lineage>
        <taxon>Eukaryota</taxon>
        <taxon>Metamonada</taxon>
        <taxon>Parabasalia</taxon>
        <taxon>Tritrichomonadida</taxon>
        <taxon>Tritrichomonadidae</taxon>
        <taxon>Tritrichomonas</taxon>
    </lineage>
</organism>
<name>A0A1J4J6K2_9EUKA</name>
<gene>
    <name evidence="1" type="ORF">TRFO_02309</name>
</gene>
<dbReference type="Proteomes" id="UP000179807">
    <property type="component" value="Unassembled WGS sequence"/>
</dbReference>
<comment type="caution">
    <text evidence="1">The sequence shown here is derived from an EMBL/GenBank/DDBJ whole genome shotgun (WGS) entry which is preliminary data.</text>
</comment>
<keyword evidence="2" id="KW-1185">Reference proteome</keyword>
<dbReference type="GeneID" id="94825305"/>
<dbReference type="EMBL" id="MLAK01001370">
    <property type="protein sequence ID" value="OHS93799.1"/>
    <property type="molecule type" value="Genomic_DNA"/>
</dbReference>
<reference evidence="1" key="1">
    <citation type="submission" date="2016-10" db="EMBL/GenBank/DDBJ databases">
        <authorList>
            <person name="Benchimol M."/>
            <person name="Almeida L.G."/>
            <person name="Vasconcelos A.T."/>
            <person name="Perreira-Neves A."/>
            <person name="Rosa I.A."/>
            <person name="Tasca T."/>
            <person name="Bogo M.R."/>
            <person name="de Souza W."/>
        </authorList>
    </citation>
    <scope>NUCLEOTIDE SEQUENCE [LARGE SCALE GENOMIC DNA]</scope>
    <source>
        <strain evidence="1">K</strain>
    </source>
</reference>
<accession>A0A1J4J6K2</accession>
<evidence type="ECO:0000313" key="1">
    <source>
        <dbReference type="EMBL" id="OHS93799.1"/>
    </source>
</evidence>
<dbReference type="VEuPathDB" id="TrichDB:TRFO_02309"/>
<protein>
    <submittedName>
        <fullName evidence="1">Uncharacterized protein</fullName>
    </submittedName>
</protein>
<sequence>MALTPEEVQHYYECDIIELRRDLKDSNKKRTFARSKALDKIIKERSSSEVDTSIQTVLKKLDKDLDDVFVKHEEGVQQIDEEYKNKENLLRLTIDDSFAELKERQLKSLTDVEVQKESELLREDRRETSAVYQLRLLATRYADQGDFERAMKVDNEANEMHARETEDQTKRTNIRFQKRVDQLLIQFGTEIDVLENRLKKGLDSLEIQKHGEIVNQQKTTSVAVQRLLLASINETNKKVKKIELQGEISNRLTNFVRKKANENGMNRKLQYD</sequence>